<dbReference type="OrthoDB" id="9802805at2"/>
<keyword evidence="6" id="KW-0460">Magnesium</keyword>
<evidence type="ECO:0000256" key="6">
    <source>
        <dbReference type="ARBA" id="ARBA00022842"/>
    </source>
</evidence>
<dbReference type="PROSITE" id="PS01293">
    <property type="entry name" value="NUDIX_COA"/>
    <property type="match status" value="1"/>
</dbReference>
<dbReference type="Pfam" id="PF00293">
    <property type="entry name" value="NUDIX"/>
    <property type="match status" value="1"/>
</dbReference>
<dbReference type="InterPro" id="IPR045121">
    <property type="entry name" value="CoAse"/>
</dbReference>
<evidence type="ECO:0000313" key="9">
    <source>
        <dbReference type="EMBL" id="RKE97004.1"/>
    </source>
</evidence>
<comment type="cofactor">
    <cofactor evidence="2">
        <name>Mg(2+)</name>
        <dbReference type="ChEBI" id="CHEBI:18420"/>
    </cofactor>
</comment>
<evidence type="ECO:0000256" key="4">
    <source>
        <dbReference type="ARBA" id="ARBA00022723"/>
    </source>
</evidence>
<organism evidence="9 10">
    <name type="scientific">Sulfitobacter guttiformis</name>
    <dbReference type="NCBI Taxonomy" id="74349"/>
    <lineage>
        <taxon>Bacteria</taxon>
        <taxon>Pseudomonadati</taxon>
        <taxon>Pseudomonadota</taxon>
        <taxon>Alphaproteobacteria</taxon>
        <taxon>Rhodobacterales</taxon>
        <taxon>Roseobacteraceae</taxon>
        <taxon>Sulfitobacter</taxon>
    </lineage>
</organism>
<dbReference type="InterPro" id="IPR015797">
    <property type="entry name" value="NUDIX_hydrolase-like_dom_sf"/>
</dbReference>
<dbReference type="Gene3D" id="3.90.79.10">
    <property type="entry name" value="Nucleoside Triphosphate Pyrophosphohydrolase"/>
    <property type="match status" value="1"/>
</dbReference>
<dbReference type="NCBIfam" id="NF007980">
    <property type="entry name" value="PRK10707.1"/>
    <property type="match status" value="1"/>
</dbReference>
<sequence length="198" mass="21881">MRESLDHFRIALAQTGVGSSDFDLNPDTVLPAGRVLRPAGVLAPIVEGPDGLNLLLTKRSAALKHHPGQIAFPGGKQDEGDVDVIAAALREAHEEIGLPPECVEVLGTLPPHETVTSFHVTPVIGFVKKPFNILPEPGEVDEVFAVPLDHLLNPENYVIQSRRWRGQMRHYFVVPYGPYYIWGATARMLRAWTEIIQK</sequence>
<feature type="domain" description="Nudix hydrolase" evidence="8">
    <location>
        <begin position="36"/>
        <end position="172"/>
    </location>
</feature>
<evidence type="ECO:0000256" key="7">
    <source>
        <dbReference type="ARBA" id="ARBA00023211"/>
    </source>
</evidence>
<dbReference type="PROSITE" id="PS51462">
    <property type="entry name" value="NUDIX"/>
    <property type="match status" value="1"/>
</dbReference>
<dbReference type="InterPro" id="IPR000086">
    <property type="entry name" value="NUDIX_hydrolase_dom"/>
</dbReference>
<evidence type="ECO:0000313" key="10">
    <source>
        <dbReference type="Proteomes" id="UP000284407"/>
    </source>
</evidence>
<dbReference type="RefSeq" id="WP_025063931.1">
    <property type="nucleotide sequence ID" value="NZ_RAQK01000001.1"/>
</dbReference>
<dbReference type="SUPFAM" id="SSF55811">
    <property type="entry name" value="Nudix"/>
    <property type="match status" value="1"/>
</dbReference>
<dbReference type="GO" id="GO:0009132">
    <property type="term" value="P:nucleoside diphosphate metabolic process"/>
    <property type="evidence" value="ECO:0007669"/>
    <property type="project" value="InterPro"/>
</dbReference>
<evidence type="ECO:0000256" key="3">
    <source>
        <dbReference type="ARBA" id="ARBA00006506"/>
    </source>
</evidence>
<accession>A0A420DRR8</accession>
<dbReference type="GO" id="GO:0030145">
    <property type="term" value="F:manganese ion binding"/>
    <property type="evidence" value="ECO:0007669"/>
    <property type="project" value="InterPro"/>
</dbReference>
<reference evidence="9 10" key="1">
    <citation type="submission" date="2018-09" db="EMBL/GenBank/DDBJ databases">
        <title>Genomic Encyclopedia of Archaeal and Bacterial Type Strains, Phase II (KMG-II): from individual species to whole genera.</title>
        <authorList>
            <person name="Goeker M."/>
        </authorList>
    </citation>
    <scope>NUCLEOTIDE SEQUENCE [LARGE SCALE GENOMIC DNA]</scope>
    <source>
        <strain evidence="9 10">DSM 11458</strain>
    </source>
</reference>
<dbReference type="GO" id="GO:0000287">
    <property type="term" value="F:magnesium ion binding"/>
    <property type="evidence" value="ECO:0007669"/>
    <property type="project" value="InterPro"/>
</dbReference>
<comment type="caution">
    <text evidence="9">The sequence shown here is derived from an EMBL/GenBank/DDBJ whole genome shotgun (WGS) entry which is preliminary data.</text>
</comment>
<dbReference type="Proteomes" id="UP000284407">
    <property type="component" value="Unassembled WGS sequence"/>
</dbReference>
<keyword evidence="4" id="KW-0479">Metal-binding</keyword>
<comment type="similarity">
    <text evidence="3">Belongs to the Nudix hydrolase family. PCD1 subfamily.</text>
</comment>
<evidence type="ECO:0000256" key="1">
    <source>
        <dbReference type="ARBA" id="ARBA00001936"/>
    </source>
</evidence>
<keyword evidence="7" id="KW-0464">Manganese</keyword>
<gene>
    <name evidence="9" type="ORF">C8N30_1586</name>
</gene>
<name>A0A420DRR8_9RHOB</name>
<dbReference type="STRING" id="1443111.Z949_3605"/>
<proteinExistence type="inferred from homology"/>
<dbReference type="PANTHER" id="PTHR12992:SF11">
    <property type="entry name" value="MITOCHONDRIAL COENZYME A DIPHOSPHATASE NUDT8"/>
    <property type="match status" value="1"/>
</dbReference>
<evidence type="ECO:0000256" key="5">
    <source>
        <dbReference type="ARBA" id="ARBA00022801"/>
    </source>
</evidence>
<evidence type="ECO:0000256" key="2">
    <source>
        <dbReference type="ARBA" id="ARBA00001946"/>
    </source>
</evidence>
<dbReference type="PANTHER" id="PTHR12992">
    <property type="entry name" value="NUDIX HYDROLASE"/>
    <property type="match status" value="1"/>
</dbReference>
<dbReference type="AlphaFoldDB" id="A0A420DRR8"/>
<protein>
    <submittedName>
        <fullName evidence="9">8-oxo-dGTP pyrophosphatase MutT (NUDIX family)</fullName>
    </submittedName>
</protein>
<dbReference type="InterPro" id="IPR000059">
    <property type="entry name" value="NUDIX_hydrolase_NudL_CS"/>
</dbReference>
<comment type="cofactor">
    <cofactor evidence="1">
        <name>Mn(2+)</name>
        <dbReference type="ChEBI" id="CHEBI:29035"/>
    </cofactor>
</comment>
<keyword evidence="10" id="KW-1185">Reference proteome</keyword>
<dbReference type="GO" id="GO:0010945">
    <property type="term" value="F:coenzyme A diphosphatase activity"/>
    <property type="evidence" value="ECO:0007669"/>
    <property type="project" value="InterPro"/>
</dbReference>
<dbReference type="EMBL" id="RAQK01000001">
    <property type="protein sequence ID" value="RKE97004.1"/>
    <property type="molecule type" value="Genomic_DNA"/>
</dbReference>
<dbReference type="CDD" id="cd03426">
    <property type="entry name" value="NUDIX_CoAse_Nudt7"/>
    <property type="match status" value="1"/>
</dbReference>
<evidence type="ECO:0000259" key="8">
    <source>
        <dbReference type="PROSITE" id="PS51462"/>
    </source>
</evidence>
<keyword evidence="5" id="KW-0378">Hydrolase</keyword>